<dbReference type="AlphaFoldDB" id="A0A4Y2T5Z6"/>
<evidence type="ECO:0000313" key="1">
    <source>
        <dbReference type="EMBL" id="GBN96054.1"/>
    </source>
</evidence>
<keyword evidence="2" id="KW-1185">Reference proteome</keyword>
<proteinExistence type="predicted"/>
<dbReference type="EMBL" id="BGPR01026379">
    <property type="protein sequence ID" value="GBN96054.1"/>
    <property type="molecule type" value="Genomic_DNA"/>
</dbReference>
<dbReference type="OrthoDB" id="7607518at2759"/>
<name>A0A4Y2T5Z6_ARAVE</name>
<organism evidence="1 2">
    <name type="scientific">Araneus ventricosus</name>
    <name type="common">Orbweaver spider</name>
    <name type="synonym">Epeira ventricosa</name>
    <dbReference type="NCBI Taxonomy" id="182803"/>
    <lineage>
        <taxon>Eukaryota</taxon>
        <taxon>Metazoa</taxon>
        <taxon>Ecdysozoa</taxon>
        <taxon>Arthropoda</taxon>
        <taxon>Chelicerata</taxon>
        <taxon>Arachnida</taxon>
        <taxon>Araneae</taxon>
        <taxon>Araneomorphae</taxon>
        <taxon>Entelegynae</taxon>
        <taxon>Araneoidea</taxon>
        <taxon>Araneidae</taxon>
        <taxon>Araneus</taxon>
    </lineage>
</organism>
<sequence>MGKHNQELTIEELMELHCVSQQEVMEKSLSEEEEEVTAKQQSSSAIREMLKAWKTDSSSREQLKVGERCICNLVTLDAGMRRNPLLVNPVRY</sequence>
<comment type="caution">
    <text evidence="1">The sequence shown here is derived from an EMBL/GenBank/DDBJ whole genome shotgun (WGS) entry which is preliminary data.</text>
</comment>
<gene>
    <name evidence="1" type="ORF">AVEN_95293_1</name>
</gene>
<accession>A0A4Y2T5Z6</accession>
<protein>
    <submittedName>
        <fullName evidence="1">Uncharacterized protein</fullName>
    </submittedName>
</protein>
<dbReference type="Proteomes" id="UP000499080">
    <property type="component" value="Unassembled WGS sequence"/>
</dbReference>
<reference evidence="1 2" key="1">
    <citation type="journal article" date="2019" name="Sci. Rep.">
        <title>Orb-weaving spider Araneus ventricosus genome elucidates the spidroin gene catalogue.</title>
        <authorList>
            <person name="Kono N."/>
            <person name="Nakamura H."/>
            <person name="Ohtoshi R."/>
            <person name="Moran D.A.P."/>
            <person name="Shinohara A."/>
            <person name="Yoshida Y."/>
            <person name="Fujiwara M."/>
            <person name="Mori M."/>
            <person name="Tomita M."/>
            <person name="Arakawa K."/>
        </authorList>
    </citation>
    <scope>NUCLEOTIDE SEQUENCE [LARGE SCALE GENOMIC DNA]</scope>
</reference>
<evidence type="ECO:0000313" key="2">
    <source>
        <dbReference type="Proteomes" id="UP000499080"/>
    </source>
</evidence>